<dbReference type="PROSITE" id="PS00101">
    <property type="entry name" value="HEXAPEP_TRANSFERASES"/>
    <property type="match status" value="1"/>
</dbReference>
<comment type="function">
    <text evidence="7">Catalyzes the N-acylation of UDP-3-O-acylglucosamine using 3-hydroxyacyl-ACP as the acyl donor. Is involved in the biosynthesis of lipid A, a phosphorylated glycolipid that anchors the lipopolysaccharide to the outer membrane of the cell.</text>
</comment>
<keyword evidence="5 7" id="KW-0443">Lipid metabolism</keyword>
<dbReference type="Pfam" id="PF25087">
    <property type="entry name" value="GMPPB_C"/>
    <property type="match status" value="1"/>
</dbReference>
<evidence type="ECO:0000256" key="7">
    <source>
        <dbReference type="HAMAP-Rule" id="MF_00523"/>
    </source>
</evidence>
<dbReference type="CDD" id="cd03352">
    <property type="entry name" value="LbH_LpxD"/>
    <property type="match status" value="1"/>
</dbReference>
<evidence type="ECO:0000256" key="1">
    <source>
        <dbReference type="ARBA" id="ARBA00022516"/>
    </source>
</evidence>
<protein>
    <recommendedName>
        <fullName evidence="7">UDP-3-O-acylglucosamine N-acyltransferase</fullName>
        <ecNumber evidence="7">2.3.1.191</ecNumber>
    </recommendedName>
</protein>
<accession>A0ABQ6LLG4</accession>
<dbReference type="SUPFAM" id="SSF51161">
    <property type="entry name" value="Trimeric LpxA-like enzymes"/>
    <property type="match status" value="1"/>
</dbReference>
<feature type="domain" description="Mannose-1-phosphate guanyltransferase C-terminal" evidence="8">
    <location>
        <begin position="102"/>
        <end position="182"/>
    </location>
</feature>
<evidence type="ECO:0000256" key="6">
    <source>
        <dbReference type="ARBA" id="ARBA00023315"/>
    </source>
</evidence>
<comment type="pathway">
    <text evidence="7">Bacterial outer membrane biogenesis; LPS lipid A biosynthesis.</text>
</comment>
<dbReference type="Pfam" id="PF14602">
    <property type="entry name" value="Hexapep_2"/>
    <property type="match status" value="1"/>
</dbReference>
<evidence type="ECO:0000313" key="9">
    <source>
        <dbReference type="EMBL" id="GMG84047.1"/>
    </source>
</evidence>
<dbReference type="InterPro" id="IPR001451">
    <property type="entry name" value="Hexapep"/>
</dbReference>
<comment type="similarity">
    <text evidence="7">Belongs to the transferase hexapeptide repeat family. LpxD subfamily.</text>
</comment>
<dbReference type="EMBL" id="BSYI01000028">
    <property type="protein sequence ID" value="GMG84047.1"/>
    <property type="molecule type" value="Genomic_DNA"/>
</dbReference>
<dbReference type="InterPro" id="IPR018357">
    <property type="entry name" value="Hexapep_transf_CS"/>
</dbReference>
<keyword evidence="1 7" id="KW-0444">Lipid biosynthesis</keyword>
<dbReference type="InterPro" id="IPR007691">
    <property type="entry name" value="LpxD"/>
</dbReference>
<dbReference type="PANTHER" id="PTHR43378">
    <property type="entry name" value="UDP-3-O-ACYLGLUCOSAMINE N-ACYLTRANSFERASE"/>
    <property type="match status" value="1"/>
</dbReference>
<evidence type="ECO:0000256" key="5">
    <source>
        <dbReference type="ARBA" id="ARBA00023098"/>
    </source>
</evidence>
<dbReference type="Gene3D" id="2.160.10.10">
    <property type="entry name" value="Hexapeptide repeat proteins"/>
    <property type="match status" value="1"/>
</dbReference>
<gene>
    <name evidence="7" type="primary">lpxD</name>
    <name evidence="9" type="ORF">LNKW23_32610</name>
</gene>
<evidence type="ECO:0000256" key="3">
    <source>
        <dbReference type="ARBA" id="ARBA00022679"/>
    </source>
</evidence>
<dbReference type="PANTHER" id="PTHR43378:SF2">
    <property type="entry name" value="UDP-3-O-ACYLGLUCOSAMINE N-ACYLTRANSFERASE 1, MITOCHONDRIAL-RELATED"/>
    <property type="match status" value="1"/>
</dbReference>
<comment type="subunit">
    <text evidence="7">Homotrimer.</text>
</comment>
<dbReference type="HAMAP" id="MF_00523">
    <property type="entry name" value="LpxD"/>
    <property type="match status" value="1"/>
</dbReference>
<proteinExistence type="inferred from homology"/>
<dbReference type="Gene3D" id="3.40.1390.10">
    <property type="entry name" value="MurE/MurF, N-terminal domain"/>
    <property type="match status" value="1"/>
</dbReference>
<dbReference type="RefSeq" id="WP_285672980.1">
    <property type="nucleotide sequence ID" value="NZ_BSYI01000028.1"/>
</dbReference>
<keyword evidence="6 7" id="KW-0012">Acyltransferase</keyword>
<name>A0ABQ6LLG4_9RHOB</name>
<evidence type="ECO:0000256" key="2">
    <source>
        <dbReference type="ARBA" id="ARBA00022556"/>
    </source>
</evidence>
<organism evidence="9 10">
    <name type="scientific">Paralimibaculum aggregatum</name>
    <dbReference type="NCBI Taxonomy" id="3036245"/>
    <lineage>
        <taxon>Bacteria</taxon>
        <taxon>Pseudomonadati</taxon>
        <taxon>Pseudomonadota</taxon>
        <taxon>Alphaproteobacteria</taxon>
        <taxon>Rhodobacterales</taxon>
        <taxon>Paracoccaceae</taxon>
        <taxon>Paralimibaculum</taxon>
    </lineage>
</organism>
<evidence type="ECO:0000256" key="4">
    <source>
        <dbReference type="ARBA" id="ARBA00022737"/>
    </source>
</evidence>
<dbReference type="InterPro" id="IPR056729">
    <property type="entry name" value="GMPPB_C"/>
</dbReference>
<sequence length="359" mass="36772">MPHSVRDIARLTGLVAEGALDLEVERPAEPQDAGPRDLALAMSEDYAAAVKAGQARAAILWEGADWRALGLEAALFAPRARVALAAVGEMFAPEPEIAAGIHPTALVDASARIGADVGIGAYAIIGAGAEIGDGCRIGAHASLARGTRLGAGSRLADGVRIGLGVTIGERAIVQANAVIGADGFSYVTPERGSVESAKREGRIEDDARNTQGLRRIASLGGVEIGNDVEIGAGTCIDAGTIAPTRIGHGTKIDNLVQVGHNCQIGASCMICGHVGLAGSVKVGDRAVLGGKVGVGDHLEIGEDAVLAGGSLVGSNIPARSISVGVPAVPRDQFFRREMAQRRLPKLVEQVREIRAKLGL</sequence>
<reference evidence="9 10" key="1">
    <citation type="submission" date="2023-04" db="EMBL/GenBank/DDBJ databases">
        <title>Marinoamorphus aggregata gen. nov., sp. Nov., isolate from tissue of brittle star Ophioplocus japonicus.</title>
        <authorList>
            <person name="Kawano K."/>
            <person name="Sawayama S."/>
            <person name="Nakagawa S."/>
        </authorList>
    </citation>
    <scope>NUCLEOTIDE SEQUENCE [LARGE SCALE GENOMIC DNA]</scope>
    <source>
        <strain evidence="9 10">NKW23</strain>
    </source>
</reference>
<evidence type="ECO:0000313" key="10">
    <source>
        <dbReference type="Proteomes" id="UP001239909"/>
    </source>
</evidence>
<dbReference type="InterPro" id="IPR011004">
    <property type="entry name" value="Trimer_LpxA-like_sf"/>
</dbReference>
<keyword evidence="4 7" id="KW-0677">Repeat</keyword>
<feature type="active site" description="Proton acceptor" evidence="7">
    <location>
        <position position="260"/>
    </location>
</feature>
<keyword evidence="2 7" id="KW-0441">Lipid A biosynthesis</keyword>
<evidence type="ECO:0000259" key="8">
    <source>
        <dbReference type="Pfam" id="PF25087"/>
    </source>
</evidence>
<keyword evidence="10" id="KW-1185">Reference proteome</keyword>
<comment type="caution">
    <text evidence="9">The sequence shown here is derived from an EMBL/GenBank/DDBJ whole genome shotgun (WGS) entry which is preliminary data.</text>
</comment>
<dbReference type="Pfam" id="PF00132">
    <property type="entry name" value="Hexapep"/>
    <property type="match status" value="1"/>
</dbReference>
<dbReference type="Proteomes" id="UP001239909">
    <property type="component" value="Unassembled WGS sequence"/>
</dbReference>
<dbReference type="NCBIfam" id="NF002060">
    <property type="entry name" value="PRK00892.1"/>
    <property type="match status" value="1"/>
</dbReference>
<dbReference type="EC" id="2.3.1.191" evidence="7"/>
<comment type="catalytic activity">
    <reaction evidence="7">
        <text>a UDP-3-O-[(3R)-3-hydroxyacyl]-alpha-D-glucosamine + a (3R)-hydroxyacyl-[ACP] = a UDP-2-N,3-O-bis[(3R)-3-hydroxyacyl]-alpha-D-glucosamine + holo-[ACP] + H(+)</text>
        <dbReference type="Rhea" id="RHEA:53836"/>
        <dbReference type="Rhea" id="RHEA-COMP:9685"/>
        <dbReference type="Rhea" id="RHEA-COMP:9945"/>
        <dbReference type="ChEBI" id="CHEBI:15378"/>
        <dbReference type="ChEBI" id="CHEBI:64479"/>
        <dbReference type="ChEBI" id="CHEBI:78827"/>
        <dbReference type="ChEBI" id="CHEBI:137740"/>
        <dbReference type="ChEBI" id="CHEBI:137748"/>
        <dbReference type="EC" id="2.3.1.191"/>
    </reaction>
</comment>
<keyword evidence="3 7" id="KW-0808">Transferase</keyword>